<evidence type="ECO:0000313" key="3">
    <source>
        <dbReference type="Proteomes" id="UP000306229"/>
    </source>
</evidence>
<reference evidence="2 3" key="1">
    <citation type="submission" date="2019-05" db="EMBL/GenBank/DDBJ databases">
        <title>Algicella ahnfeltiae gen. nov., sp. nov., a novel marine bacterium of the family Flavobacteriaceae isolated from a red alga.</title>
        <authorList>
            <person name="Nedashkovskaya O.I."/>
            <person name="Kukhlevskiy A.D."/>
            <person name="Kim S.-G."/>
            <person name="Zhukova N.V."/>
            <person name="Mikhailov V.V."/>
        </authorList>
    </citation>
    <scope>NUCLEOTIDE SEQUENCE [LARGE SCALE GENOMIC DNA]</scope>
    <source>
        <strain evidence="2 3">10Alg115</strain>
    </source>
</reference>
<gene>
    <name evidence="2" type="ORF">FF125_01010</name>
</gene>
<feature type="chain" id="PRO_5023061491" evidence="1">
    <location>
        <begin position="22"/>
        <end position="206"/>
    </location>
</feature>
<dbReference type="KEGG" id="fbe:FF125_01010"/>
<protein>
    <submittedName>
        <fullName evidence="2">Uncharacterized protein</fullName>
    </submittedName>
</protein>
<sequence length="206" mass="24273">MKRKILVTMLIYFIAFVNVNAQHSCLAESTYISMPDADTYTNRQILEFSGNKIYSKDYRMKIDTTHSFQIKSDNLIFNDKFNWGKIVCYDEYFELIDKNNSSFQYTKLKPTIIECTEEELNNIILSSHWKLNLENENGTIHINSNEEGDKLRLKSKLVKLNDTYVIFLDEWWNFTISKISKDTIELYGLAKSNNLPENLNLTRKHL</sequence>
<dbReference type="RefSeq" id="WP_138948041.1">
    <property type="nucleotide sequence ID" value="NZ_CP040749.1"/>
</dbReference>
<accession>A0A5B7TPD2</accession>
<dbReference type="Proteomes" id="UP000306229">
    <property type="component" value="Chromosome"/>
</dbReference>
<keyword evidence="3" id="KW-1185">Reference proteome</keyword>
<evidence type="ECO:0000313" key="2">
    <source>
        <dbReference type="EMBL" id="QCX37084.1"/>
    </source>
</evidence>
<dbReference type="EMBL" id="CP040749">
    <property type="protein sequence ID" value="QCX37084.1"/>
    <property type="molecule type" value="Genomic_DNA"/>
</dbReference>
<name>A0A5B7TPD2_9FLAO</name>
<organism evidence="2 3">
    <name type="scientific">Aureibaculum algae</name>
    <dbReference type="NCBI Taxonomy" id="2584122"/>
    <lineage>
        <taxon>Bacteria</taxon>
        <taxon>Pseudomonadati</taxon>
        <taxon>Bacteroidota</taxon>
        <taxon>Flavobacteriia</taxon>
        <taxon>Flavobacteriales</taxon>
        <taxon>Flavobacteriaceae</taxon>
        <taxon>Aureibaculum</taxon>
    </lineage>
</organism>
<proteinExistence type="predicted"/>
<evidence type="ECO:0000256" key="1">
    <source>
        <dbReference type="SAM" id="SignalP"/>
    </source>
</evidence>
<dbReference type="AlphaFoldDB" id="A0A5B7TPD2"/>
<feature type="signal peptide" evidence="1">
    <location>
        <begin position="1"/>
        <end position="21"/>
    </location>
</feature>
<keyword evidence="1" id="KW-0732">Signal</keyword>